<dbReference type="Pfam" id="PF02771">
    <property type="entry name" value="Acyl-CoA_dh_N"/>
    <property type="match status" value="1"/>
</dbReference>
<dbReference type="OrthoDB" id="571684at2"/>
<sequence>MTIPVLDRPAPASATDAPDTAELRARFAPVFARIAENEARRRDTAVAPHAAVRLLAETGFTALRLPRERGGSGATLTQLLDLLVDLAAADANLPQALHGHFMFTEQVARDVHPRLTDWWLDEVAAGKVFANALVDPPAATGLPGVTARRDPRDPAAFLLTGTKQYSTGTLLADWTLVAAHDDAGALQPLVVEVTGPGVEARNDWDGIGQRGTASGTTVYTDAPAPAWRRLDLERPAAAPGYPFLWLILAATQAGIAQRALDEFAEILRRRSRSYQHAASASPAHDPVLQHQLGAAAAQVRALRSVVLGAVPALEAAYTAAAGAAPALGAAEGESPDDGAAEAFEAAHTEAWVAAASASSVAADLTLRLTSDLFETAGASAVVAGPGLDRHWRNARVLASHTPLPHRRRQIGECLLHGTPAPHSADAVETASSAGADPSRDSASPSPSTPAAPKEQ</sequence>
<dbReference type="GO" id="GO:0008470">
    <property type="term" value="F:3-methylbutanoyl-CoA dehydrogenase activity"/>
    <property type="evidence" value="ECO:0007669"/>
    <property type="project" value="TreeGrafter"/>
</dbReference>
<evidence type="ECO:0000259" key="4">
    <source>
        <dbReference type="Pfam" id="PF08028"/>
    </source>
</evidence>
<comment type="caution">
    <text evidence="5">The sequence shown here is derived from an EMBL/GenBank/DDBJ whole genome shotgun (WGS) entry which is preliminary data.</text>
</comment>
<dbReference type="PANTHER" id="PTHR43884">
    <property type="entry name" value="ACYL-COA DEHYDROGENASE"/>
    <property type="match status" value="1"/>
</dbReference>
<dbReference type="GO" id="GO:0050660">
    <property type="term" value="F:flavin adenine dinucleotide binding"/>
    <property type="evidence" value="ECO:0007669"/>
    <property type="project" value="InterPro"/>
</dbReference>
<dbReference type="AlphaFoldDB" id="A0A4Y8WYY0"/>
<feature type="compositionally biased region" description="Low complexity" evidence="2">
    <location>
        <begin position="430"/>
        <end position="455"/>
    </location>
</feature>
<dbReference type="InterPro" id="IPR036250">
    <property type="entry name" value="AcylCo_DH-like_C"/>
</dbReference>
<keyword evidence="1" id="KW-0560">Oxidoreductase</keyword>
<protein>
    <submittedName>
        <fullName evidence="5">Alkylation response protein AidB-like acyl-CoA dehydrogenase</fullName>
    </submittedName>
</protein>
<evidence type="ECO:0000313" key="6">
    <source>
        <dbReference type="Proteomes" id="UP000560081"/>
    </source>
</evidence>
<dbReference type="SUPFAM" id="SSF56645">
    <property type="entry name" value="Acyl-CoA dehydrogenase NM domain-like"/>
    <property type="match status" value="1"/>
</dbReference>
<dbReference type="PANTHER" id="PTHR43884:SF12">
    <property type="entry name" value="ISOVALERYL-COA DEHYDROGENASE, MITOCHONDRIAL-RELATED"/>
    <property type="match status" value="1"/>
</dbReference>
<evidence type="ECO:0000256" key="2">
    <source>
        <dbReference type="SAM" id="MobiDB-lite"/>
    </source>
</evidence>
<dbReference type="Pfam" id="PF08028">
    <property type="entry name" value="Acyl-CoA_dh_2"/>
    <property type="match status" value="1"/>
</dbReference>
<keyword evidence="6" id="KW-1185">Reference proteome</keyword>
<feature type="domain" description="Acyl-CoA dehydrogenase C-terminal" evidence="4">
    <location>
        <begin position="246"/>
        <end position="401"/>
    </location>
</feature>
<dbReference type="Gene3D" id="1.20.140.10">
    <property type="entry name" value="Butyryl-CoA Dehydrogenase, subunit A, domain 3"/>
    <property type="match status" value="1"/>
</dbReference>
<dbReference type="InterPro" id="IPR037069">
    <property type="entry name" value="AcylCoA_DH/ox_N_sf"/>
</dbReference>
<dbReference type="GO" id="GO:0006552">
    <property type="term" value="P:L-leucine catabolic process"/>
    <property type="evidence" value="ECO:0007669"/>
    <property type="project" value="TreeGrafter"/>
</dbReference>
<dbReference type="SUPFAM" id="SSF47203">
    <property type="entry name" value="Acyl-CoA dehydrogenase C-terminal domain-like"/>
    <property type="match status" value="1"/>
</dbReference>
<evidence type="ECO:0000259" key="3">
    <source>
        <dbReference type="Pfam" id="PF02771"/>
    </source>
</evidence>
<dbReference type="Gene3D" id="2.40.110.10">
    <property type="entry name" value="Butyryl-CoA Dehydrogenase, subunit A, domain 2"/>
    <property type="match status" value="1"/>
</dbReference>
<feature type="domain" description="Acyl-CoA dehydrogenase/oxidase N-terminal" evidence="3">
    <location>
        <begin position="33"/>
        <end position="127"/>
    </location>
</feature>
<dbReference type="RefSeq" id="WP_135030635.1">
    <property type="nucleotide sequence ID" value="NZ_BMLA01000005.1"/>
</dbReference>
<dbReference type="InterPro" id="IPR009100">
    <property type="entry name" value="AcylCoA_DH/oxidase_NM_dom_sf"/>
</dbReference>
<dbReference type="EMBL" id="JACHMC010000001">
    <property type="protein sequence ID" value="MBB4882259.1"/>
    <property type="molecule type" value="Genomic_DNA"/>
</dbReference>
<dbReference type="InterPro" id="IPR013107">
    <property type="entry name" value="Acyl-CoA_DH_C"/>
</dbReference>
<accession>A0A4Y8WYY0</accession>
<proteinExistence type="predicted"/>
<dbReference type="Proteomes" id="UP000560081">
    <property type="component" value="Unassembled WGS sequence"/>
</dbReference>
<dbReference type="InterPro" id="IPR046373">
    <property type="entry name" value="Acyl-CoA_Oxase/DH_mid-dom_sf"/>
</dbReference>
<feature type="region of interest" description="Disordered" evidence="2">
    <location>
        <begin position="415"/>
        <end position="455"/>
    </location>
</feature>
<gene>
    <name evidence="5" type="ORF">BJ976_000610</name>
</gene>
<evidence type="ECO:0000256" key="1">
    <source>
        <dbReference type="ARBA" id="ARBA00023002"/>
    </source>
</evidence>
<dbReference type="Gene3D" id="1.10.540.10">
    <property type="entry name" value="Acyl-CoA dehydrogenase/oxidase, N-terminal domain"/>
    <property type="match status" value="1"/>
</dbReference>
<reference evidence="5 6" key="1">
    <citation type="submission" date="2020-08" db="EMBL/GenBank/DDBJ databases">
        <title>Sequencing the genomes of 1000 actinobacteria strains.</title>
        <authorList>
            <person name="Klenk H.-P."/>
        </authorList>
    </citation>
    <scope>NUCLEOTIDE SEQUENCE [LARGE SCALE GENOMIC DNA]</scope>
    <source>
        <strain evidence="5 6">DSM 19079</strain>
    </source>
</reference>
<dbReference type="InterPro" id="IPR013786">
    <property type="entry name" value="AcylCoA_DH/ox_N"/>
</dbReference>
<name>A0A4Y8WYY0_9MICC</name>
<evidence type="ECO:0000313" key="5">
    <source>
        <dbReference type="EMBL" id="MBB4882259.1"/>
    </source>
</evidence>
<organism evidence="5 6">
    <name type="scientific">Micrococcus flavus</name>
    <dbReference type="NCBI Taxonomy" id="384602"/>
    <lineage>
        <taxon>Bacteria</taxon>
        <taxon>Bacillati</taxon>
        <taxon>Actinomycetota</taxon>
        <taxon>Actinomycetes</taxon>
        <taxon>Micrococcales</taxon>
        <taxon>Micrococcaceae</taxon>
        <taxon>Micrococcus</taxon>
    </lineage>
</organism>